<accession>A0A1H0TZ93</accession>
<gene>
    <name evidence="7" type="ORF">SAMN04489867_3054</name>
</gene>
<feature type="domain" description="UDP-N-acetylglucosamine 2-epimerase" evidence="6">
    <location>
        <begin position="41"/>
        <end position="371"/>
    </location>
</feature>
<feature type="region of interest" description="Disordered" evidence="5">
    <location>
        <begin position="345"/>
        <end position="365"/>
    </location>
</feature>
<dbReference type="GO" id="GO:0008761">
    <property type="term" value="F:UDP-N-acetylglucosamine 2-epimerase activity"/>
    <property type="evidence" value="ECO:0007669"/>
    <property type="project" value="UniProtKB-EC"/>
</dbReference>
<dbReference type="PANTHER" id="PTHR43174">
    <property type="entry name" value="UDP-N-ACETYLGLUCOSAMINE 2-EPIMERASE"/>
    <property type="match status" value="1"/>
</dbReference>
<comment type="similarity">
    <text evidence="2 4">Belongs to the UDP-N-acetylglucosamine 2-epimerase family.</text>
</comment>
<dbReference type="NCBIfam" id="TIGR00236">
    <property type="entry name" value="wecB"/>
    <property type="match status" value="1"/>
</dbReference>
<dbReference type="InterPro" id="IPR029767">
    <property type="entry name" value="WecB-like"/>
</dbReference>
<dbReference type="PANTHER" id="PTHR43174:SF2">
    <property type="entry name" value="UDP-N-ACETYLGLUCOSAMINE 2-EPIMERASE"/>
    <property type="match status" value="1"/>
</dbReference>
<evidence type="ECO:0000256" key="3">
    <source>
        <dbReference type="ARBA" id="ARBA00038858"/>
    </source>
</evidence>
<evidence type="ECO:0000256" key="4">
    <source>
        <dbReference type="RuleBase" id="RU003513"/>
    </source>
</evidence>
<evidence type="ECO:0000313" key="8">
    <source>
        <dbReference type="Proteomes" id="UP000199077"/>
    </source>
</evidence>
<dbReference type="Gene3D" id="3.40.50.2000">
    <property type="entry name" value="Glycogen Phosphorylase B"/>
    <property type="match status" value="2"/>
</dbReference>
<evidence type="ECO:0000256" key="5">
    <source>
        <dbReference type="SAM" id="MobiDB-lite"/>
    </source>
</evidence>
<feature type="region of interest" description="Disordered" evidence="5">
    <location>
        <begin position="379"/>
        <end position="401"/>
    </location>
</feature>
<dbReference type="CDD" id="cd03786">
    <property type="entry name" value="GTB_UDP-GlcNAc_2-Epimerase"/>
    <property type="match status" value="1"/>
</dbReference>
<dbReference type="InterPro" id="IPR003331">
    <property type="entry name" value="UDP_GlcNAc_Epimerase_2_dom"/>
</dbReference>
<keyword evidence="8" id="KW-1185">Reference proteome</keyword>
<dbReference type="SUPFAM" id="SSF53756">
    <property type="entry name" value="UDP-Glycosyltransferase/glycogen phosphorylase"/>
    <property type="match status" value="1"/>
</dbReference>
<dbReference type="STRING" id="443156.SAMN04489867_3054"/>
<dbReference type="EMBL" id="LT629711">
    <property type="protein sequence ID" value="SDP59357.1"/>
    <property type="molecule type" value="Genomic_DNA"/>
</dbReference>
<dbReference type="Proteomes" id="UP000199077">
    <property type="component" value="Chromosome I"/>
</dbReference>
<dbReference type="Pfam" id="PF02350">
    <property type="entry name" value="Epimerase_2"/>
    <property type="match status" value="1"/>
</dbReference>
<protein>
    <recommendedName>
        <fullName evidence="3">UDP-N-acetylglucosamine 2-epimerase (non-hydrolyzing)</fullName>
        <ecNumber evidence="3">5.1.3.14</ecNumber>
    </recommendedName>
</protein>
<dbReference type="AlphaFoldDB" id="A0A1H0TZ93"/>
<reference evidence="8" key="1">
    <citation type="submission" date="2016-10" db="EMBL/GenBank/DDBJ databases">
        <authorList>
            <person name="Varghese N."/>
            <person name="Submissions S."/>
        </authorList>
    </citation>
    <scope>NUCLEOTIDE SEQUENCE [LARGE SCALE GENOMIC DNA]</scope>
    <source>
        <strain evidence="8">DSM 22329</strain>
    </source>
</reference>
<evidence type="ECO:0000313" key="7">
    <source>
        <dbReference type="EMBL" id="SDP59357.1"/>
    </source>
</evidence>
<sequence>MHHDLSPSPKPTADNAPLVHVIVGTRPEAVKVAPMMTAMRRAGLNPLLIDTGQQPGRVAEAIAPFGLTPDIGLDIERRAGSLRELINLVSDAVDRLLDTQLPAAVLVQGDTTTAMAVALTAHLRQVPVVHLEAGLRTGDPRNPFPEETNRRLIADLADLHLAPTPRAARALALEGRDGHRVVVTGNTVVDALATLLPAARARTASAQDGRLMRHLVVTVHRREAWGEGVRTVAGSVRELLARYPDLRASVVTHPNPVVAADVESVLAGTDRCDLLPPQPYDDMLTLLCSADVVLTDSGGLQEEAPSIGVPAVVTRWTTERPEGVEAGWADLVGLDRAAILEAVSRRLDDPTRPDTGNPYGDGAAADRSAAAVRWLLGGGARPEDWAGPAMTSHADDLASTR</sequence>
<evidence type="ECO:0000256" key="1">
    <source>
        <dbReference type="ARBA" id="ARBA00023235"/>
    </source>
</evidence>
<name>A0A1H0TZ93_9MICO</name>
<dbReference type="EC" id="5.1.3.14" evidence="3"/>
<keyword evidence="1 4" id="KW-0413">Isomerase</keyword>
<organism evidence="7 8">
    <name type="scientific">Pedococcus dokdonensis</name>
    <dbReference type="NCBI Taxonomy" id="443156"/>
    <lineage>
        <taxon>Bacteria</taxon>
        <taxon>Bacillati</taxon>
        <taxon>Actinomycetota</taxon>
        <taxon>Actinomycetes</taxon>
        <taxon>Micrococcales</taxon>
        <taxon>Intrasporangiaceae</taxon>
        <taxon>Pedococcus</taxon>
    </lineage>
</organism>
<evidence type="ECO:0000259" key="6">
    <source>
        <dbReference type="Pfam" id="PF02350"/>
    </source>
</evidence>
<proteinExistence type="inferred from homology"/>
<evidence type="ECO:0000256" key="2">
    <source>
        <dbReference type="ARBA" id="ARBA00038209"/>
    </source>
</evidence>